<dbReference type="EMBL" id="WNKZ01000021">
    <property type="protein sequence ID" value="MTV53033.1"/>
    <property type="molecule type" value="Genomic_DNA"/>
</dbReference>
<name>A0A6I3SV69_9BURK</name>
<evidence type="ECO:0000313" key="3">
    <source>
        <dbReference type="EMBL" id="MTV53033.1"/>
    </source>
</evidence>
<evidence type="ECO:0000313" key="4">
    <source>
        <dbReference type="Proteomes" id="UP000430634"/>
    </source>
</evidence>
<reference evidence="5" key="2">
    <citation type="journal article" date="2019" name="Int. J. Syst. Evol. Microbiol.">
        <title>The Global Catalogue of Microorganisms (GCM) 10K type strain sequencing project: providing services to taxonomists for standard genome sequencing and annotation.</title>
        <authorList>
            <consortium name="The Broad Institute Genomics Platform"/>
            <consortium name="The Broad Institute Genome Sequencing Center for Infectious Disease"/>
            <person name="Wu L."/>
            <person name="Ma J."/>
        </authorList>
    </citation>
    <scope>NUCLEOTIDE SEQUENCE [LARGE SCALE GENOMIC DNA]</scope>
    <source>
        <strain evidence="5">CGMCC 1.15931</strain>
    </source>
</reference>
<keyword evidence="5" id="KW-1185">Reference proteome</keyword>
<evidence type="ECO:0000313" key="5">
    <source>
        <dbReference type="Proteomes" id="UP000622638"/>
    </source>
</evidence>
<dbReference type="EMBL" id="BMKG01000013">
    <property type="protein sequence ID" value="GGC07993.1"/>
    <property type="molecule type" value="Genomic_DNA"/>
</dbReference>
<reference evidence="2" key="4">
    <citation type="submission" date="2024-05" db="EMBL/GenBank/DDBJ databases">
        <authorList>
            <person name="Sun Q."/>
            <person name="Zhou Y."/>
        </authorList>
    </citation>
    <scope>NUCLEOTIDE SEQUENCE</scope>
    <source>
        <strain evidence="2">CGMCC 1.15931</strain>
    </source>
</reference>
<accession>A0A6I3SV69</accession>
<feature type="transmembrane region" description="Helical" evidence="1">
    <location>
        <begin position="274"/>
        <end position="296"/>
    </location>
</feature>
<reference evidence="3 4" key="3">
    <citation type="submission" date="2019-11" db="EMBL/GenBank/DDBJ databases">
        <title>Type strains purchased from KCTC, JCM and DSMZ.</title>
        <authorList>
            <person name="Lu H."/>
        </authorList>
    </citation>
    <scope>NUCLEOTIDE SEQUENCE [LARGE SCALE GENOMIC DNA]</scope>
    <source>
        <strain evidence="3 4">KCTC 52429</strain>
    </source>
</reference>
<keyword evidence="1" id="KW-0472">Membrane</keyword>
<reference evidence="2" key="1">
    <citation type="journal article" date="2014" name="Int. J. Syst. Evol. Microbiol.">
        <title>Complete genome of a new Firmicutes species belonging to the dominant human colonic microbiota ('Ruminococcus bicirculans') reveals two chromosomes and a selective capacity to utilize plant glucans.</title>
        <authorList>
            <consortium name="NISC Comparative Sequencing Program"/>
            <person name="Wegmann U."/>
            <person name="Louis P."/>
            <person name="Goesmann A."/>
            <person name="Henrissat B."/>
            <person name="Duncan S.H."/>
            <person name="Flint H.J."/>
        </authorList>
    </citation>
    <scope>NUCLEOTIDE SEQUENCE</scope>
    <source>
        <strain evidence="2">CGMCC 1.15931</strain>
    </source>
</reference>
<evidence type="ECO:0000256" key="1">
    <source>
        <dbReference type="SAM" id="Phobius"/>
    </source>
</evidence>
<keyword evidence="1" id="KW-1133">Transmembrane helix</keyword>
<dbReference type="RefSeq" id="WP_155470357.1">
    <property type="nucleotide sequence ID" value="NZ_BMKG01000013.1"/>
</dbReference>
<dbReference type="OrthoDB" id="8738563at2"/>
<sequence>MSEVIRLEAPRDGGVLVTAVPVVTEREIVRDRDNIIQTLHAAYLALCEDMADFQHQWDADPTKAFLDSARAGASQGAADWLGDQAALFDKKTWVEIGHKVENFTGDCLDRMATYSKQQYQDLAREINKHVSNPERTLYNWAWWQRTIEDEARAAVDSQRARLNAAVASVNDTASSMLATAEKAQKLYKHRDAILNLPSLIAIGDPKPIQAFVENELMDIDPKLAKAIRNDPRFSIVLEIIADNESALSFLAYASLMIEAIPPNFYAFIAGKGAIYIVIEVILLVVTALLSAGAAAATRVAWLVARLTSASAKLAGAAAKVRRAKAALDAFVRMLEDLMRAVNELHDLGGKLIRARLKGLSVRGSTKTKLTAKKESIRRDKRCRICGRTDHPTPRHRRGHVVYR</sequence>
<dbReference type="AlphaFoldDB" id="A0A6I3SV69"/>
<keyword evidence="1" id="KW-0812">Transmembrane</keyword>
<dbReference type="Proteomes" id="UP000622638">
    <property type="component" value="Unassembled WGS sequence"/>
</dbReference>
<protein>
    <submittedName>
        <fullName evidence="3">Uncharacterized protein</fullName>
    </submittedName>
</protein>
<proteinExistence type="predicted"/>
<comment type="caution">
    <text evidence="3">The sequence shown here is derived from an EMBL/GenBank/DDBJ whole genome shotgun (WGS) entry which is preliminary data.</text>
</comment>
<gene>
    <name evidence="2" type="ORF">GCM10011572_32010</name>
    <name evidence="3" type="ORF">GM672_09855</name>
</gene>
<dbReference type="Proteomes" id="UP000430634">
    <property type="component" value="Unassembled WGS sequence"/>
</dbReference>
<organism evidence="3 4">
    <name type="scientific">Pseudoduganella buxea</name>
    <dbReference type="NCBI Taxonomy" id="1949069"/>
    <lineage>
        <taxon>Bacteria</taxon>
        <taxon>Pseudomonadati</taxon>
        <taxon>Pseudomonadota</taxon>
        <taxon>Betaproteobacteria</taxon>
        <taxon>Burkholderiales</taxon>
        <taxon>Oxalobacteraceae</taxon>
        <taxon>Telluria group</taxon>
        <taxon>Pseudoduganella</taxon>
    </lineage>
</organism>
<evidence type="ECO:0000313" key="2">
    <source>
        <dbReference type="EMBL" id="GGC07993.1"/>
    </source>
</evidence>